<evidence type="ECO:0000313" key="4">
    <source>
        <dbReference type="EMBL" id="RHA68291.1"/>
    </source>
</evidence>
<dbReference type="EMBL" id="QSFP01000005">
    <property type="protein sequence ID" value="RHA68291.1"/>
    <property type="molecule type" value="Genomic_DNA"/>
</dbReference>
<dbReference type="PANTHER" id="PTHR22916:SF51">
    <property type="entry name" value="GLYCOSYLTRANSFERASE EPSH-RELATED"/>
    <property type="match status" value="1"/>
</dbReference>
<protein>
    <submittedName>
        <fullName evidence="4">Glycosyltransferase</fullName>
    </submittedName>
</protein>
<evidence type="ECO:0000313" key="5">
    <source>
        <dbReference type="Proteomes" id="UP000284465"/>
    </source>
</evidence>
<dbReference type="Gene3D" id="3.90.550.10">
    <property type="entry name" value="Spore Coat Polysaccharide Biosynthesis Protein SpsA, Chain A"/>
    <property type="match status" value="1"/>
</dbReference>
<name>A0A3R6A5N3_9FIRM</name>
<comment type="caution">
    <text evidence="4">The sequence shown here is derived from an EMBL/GenBank/DDBJ whole genome shotgun (WGS) entry which is preliminary data.</text>
</comment>
<dbReference type="SUPFAM" id="SSF53448">
    <property type="entry name" value="Nucleotide-diphospho-sugar transferases"/>
    <property type="match status" value="1"/>
</dbReference>
<reference evidence="4 5" key="1">
    <citation type="submission" date="2018-08" db="EMBL/GenBank/DDBJ databases">
        <title>A genome reference for cultivated species of the human gut microbiota.</title>
        <authorList>
            <person name="Zou Y."/>
            <person name="Xue W."/>
            <person name="Luo G."/>
        </authorList>
    </citation>
    <scope>NUCLEOTIDE SEQUENCE [LARGE SCALE GENOMIC DNA]</scope>
    <source>
        <strain evidence="4 5">AM43-11</strain>
    </source>
</reference>
<evidence type="ECO:0000256" key="2">
    <source>
        <dbReference type="ARBA" id="ARBA00022679"/>
    </source>
</evidence>
<dbReference type="Pfam" id="PF00535">
    <property type="entry name" value="Glycos_transf_2"/>
    <property type="match status" value="1"/>
</dbReference>
<dbReference type="AlphaFoldDB" id="A0A3R6A5N3"/>
<dbReference type="CDD" id="cd00761">
    <property type="entry name" value="Glyco_tranf_GTA_type"/>
    <property type="match status" value="1"/>
</dbReference>
<dbReference type="PANTHER" id="PTHR22916">
    <property type="entry name" value="GLYCOSYLTRANSFERASE"/>
    <property type="match status" value="1"/>
</dbReference>
<dbReference type="InterPro" id="IPR029044">
    <property type="entry name" value="Nucleotide-diphossugar_trans"/>
</dbReference>
<dbReference type="Proteomes" id="UP000284465">
    <property type="component" value="Unassembled WGS sequence"/>
</dbReference>
<sequence>MKGEKNGCISDKKGAWKNMTKETDKISVIVPVYNVKNYLEDCVQSITHQTYPDLEILLIDDGSDDGSGEICDRLQMTDARIRVFHEKHKGVSGARNKGLKEAAGAYIAFVDSDDVLEPDMYTYLIRLLKTHEAQIAACSGWYKYDAGVGKKFESPADVVCMNGREALGVLHERSYLRAYVWNKLFQREVLDGIRFSTELSFAEDYELFCRVLEQCDTIVCGTKAEYYYMQRKSGICNRGYDGIYQKAMMMFEDYCNVYSRRYPQYKKIFENHYLFDLMGMAAAMSRNGNYVAADCRKIKKYVRQKLPQYLTDKKVSLYLKGSACVVSVSVRAFGAVYRMLHCAEFE</sequence>
<evidence type="ECO:0000259" key="3">
    <source>
        <dbReference type="Pfam" id="PF00535"/>
    </source>
</evidence>
<keyword evidence="1" id="KW-0328">Glycosyltransferase</keyword>
<evidence type="ECO:0000256" key="1">
    <source>
        <dbReference type="ARBA" id="ARBA00022676"/>
    </source>
</evidence>
<dbReference type="GO" id="GO:0016757">
    <property type="term" value="F:glycosyltransferase activity"/>
    <property type="evidence" value="ECO:0007669"/>
    <property type="project" value="UniProtKB-KW"/>
</dbReference>
<gene>
    <name evidence="4" type="ORF">DW927_06110</name>
</gene>
<dbReference type="InterPro" id="IPR001173">
    <property type="entry name" value="Glyco_trans_2-like"/>
</dbReference>
<accession>A0A3R6A5N3</accession>
<feature type="domain" description="Glycosyltransferase 2-like" evidence="3">
    <location>
        <begin position="27"/>
        <end position="150"/>
    </location>
</feature>
<keyword evidence="2 4" id="KW-0808">Transferase</keyword>
<organism evidence="4 5">
    <name type="scientific">Roseburia intestinalis</name>
    <dbReference type="NCBI Taxonomy" id="166486"/>
    <lineage>
        <taxon>Bacteria</taxon>
        <taxon>Bacillati</taxon>
        <taxon>Bacillota</taxon>
        <taxon>Clostridia</taxon>
        <taxon>Lachnospirales</taxon>
        <taxon>Lachnospiraceae</taxon>
        <taxon>Roseburia</taxon>
    </lineage>
</organism>
<proteinExistence type="predicted"/>